<comment type="caution">
    <text evidence="3">The sequence shown here is derived from an EMBL/GenBank/DDBJ whole genome shotgun (WGS) entry which is preliminary data.</text>
</comment>
<organism evidence="3 4">
    <name type="scientific">Truncatella angustata</name>
    <dbReference type="NCBI Taxonomy" id="152316"/>
    <lineage>
        <taxon>Eukaryota</taxon>
        <taxon>Fungi</taxon>
        <taxon>Dikarya</taxon>
        <taxon>Ascomycota</taxon>
        <taxon>Pezizomycotina</taxon>
        <taxon>Sordariomycetes</taxon>
        <taxon>Xylariomycetidae</taxon>
        <taxon>Amphisphaeriales</taxon>
        <taxon>Sporocadaceae</taxon>
        <taxon>Truncatella</taxon>
    </lineage>
</organism>
<evidence type="ECO:0000313" key="3">
    <source>
        <dbReference type="EMBL" id="KAH6659933.1"/>
    </source>
</evidence>
<name>A0A9P8UXE5_9PEZI</name>
<evidence type="ECO:0000259" key="2">
    <source>
        <dbReference type="Pfam" id="PF00656"/>
    </source>
</evidence>
<accession>A0A9P8UXE5</accession>
<dbReference type="AlphaFoldDB" id="A0A9P8UXE5"/>
<dbReference type="Pfam" id="PF00656">
    <property type="entry name" value="Peptidase_C14"/>
    <property type="match status" value="1"/>
</dbReference>
<dbReference type="PANTHER" id="PTHR48104:SF30">
    <property type="entry name" value="METACASPASE-1"/>
    <property type="match status" value="1"/>
</dbReference>
<evidence type="ECO:0000256" key="1">
    <source>
        <dbReference type="ARBA" id="ARBA00009005"/>
    </source>
</evidence>
<keyword evidence="4" id="KW-1185">Reference proteome</keyword>
<sequence length="678" mass="75545">MDQKSPKGDHWAILMGAEVRVENPRQSLRGAVEDVIAIDKYLNTCSTPIDVTLLMTQPPSTANLPIPSSKYDSPSYNNVIDRLKRVIRCGRSGDYVYIHFSGHGSRNKDGALALVLQGPSPEESKYLYGEIFRSAIDKMVKKGMFVTIVLDCCFSGRVLRTGRLLRSDIRYIEYDPIVDDHSDHSNPFEGGDEDSTRGAAYVLPRGIGHGQQLLDPAGYTILTACDLDEEATEIDIDGVSRRGALSYFLLESLVTLRKRGMQISHQSLHQHLRASFHVRYYHQTPMLYGKNGISFFDGLILNKSMALVSAYKQKQGNIVLDAGEAHGVHVGDEYALYPFTISENPLELRRELCVTAEVIKVLHVTSQLRMCDVSDVTKVEDDSSWKAKILTSLSPHRVQVFLMRSVTNPGVLLNGAQNAPFLSLVAEQYPSQDGERPDHTPERVMFKVGVDDKSMYEIMDVHGVRIAGFPELSANNAGVNQTLLKALEHIATYKFFERLENMNPDSQFESSFSITCNDRVPNYNGFYEIPHGETLSLTFTNLGTVPKHLAVLSFSSCWEILNLIEDSGNGASLTISPKKPGESGEVELPLEMEVPTHMRARGLQQTEDIVRVFITSKPTTFPLMLLPRIDDELRGGQKLMIDRLEALIWGLSGLRGGDAGDWSTRTFLIRTTNDKVTA</sequence>
<dbReference type="InterPro" id="IPR050452">
    <property type="entry name" value="Metacaspase"/>
</dbReference>
<comment type="similarity">
    <text evidence="1">Belongs to the peptidase C14B family.</text>
</comment>
<dbReference type="GeneID" id="70135197"/>
<gene>
    <name evidence="3" type="ORF">BKA67DRAFT_653138</name>
</gene>
<dbReference type="PANTHER" id="PTHR48104">
    <property type="entry name" value="METACASPASE-4"/>
    <property type="match status" value="1"/>
</dbReference>
<dbReference type="InterPro" id="IPR011600">
    <property type="entry name" value="Pept_C14_caspase"/>
</dbReference>
<evidence type="ECO:0000313" key="4">
    <source>
        <dbReference type="Proteomes" id="UP000758603"/>
    </source>
</evidence>
<dbReference type="GO" id="GO:0005737">
    <property type="term" value="C:cytoplasm"/>
    <property type="evidence" value="ECO:0007669"/>
    <property type="project" value="TreeGrafter"/>
</dbReference>
<proteinExistence type="inferred from homology"/>
<dbReference type="Proteomes" id="UP000758603">
    <property type="component" value="Unassembled WGS sequence"/>
</dbReference>
<dbReference type="EMBL" id="JAGPXC010000001">
    <property type="protein sequence ID" value="KAH6659933.1"/>
    <property type="molecule type" value="Genomic_DNA"/>
</dbReference>
<dbReference type="GO" id="GO:0006508">
    <property type="term" value="P:proteolysis"/>
    <property type="evidence" value="ECO:0007669"/>
    <property type="project" value="InterPro"/>
</dbReference>
<dbReference type="RefSeq" id="XP_045964064.1">
    <property type="nucleotide sequence ID" value="XM_046106306.1"/>
</dbReference>
<protein>
    <recommendedName>
        <fullName evidence="2">Peptidase C14 caspase domain-containing protein</fullName>
    </recommendedName>
</protein>
<dbReference type="Gene3D" id="3.40.50.1460">
    <property type="match status" value="1"/>
</dbReference>
<feature type="domain" description="Peptidase C14 caspase" evidence="2">
    <location>
        <begin position="25"/>
        <end position="289"/>
    </location>
</feature>
<dbReference type="OrthoDB" id="3223806at2759"/>
<reference evidence="3" key="1">
    <citation type="journal article" date="2021" name="Nat. Commun.">
        <title>Genetic determinants of endophytism in the Arabidopsis root mycobiome.</title>
        <authorList>
            <person name="Mesny F."/>
            <person name="Miyauchi S."/>
            <person name="Thiergart T."/>
            <person name="Pickel B."/>
            <person name="Atanasova L."/>
            <person name="Karlsson M."/>
            <person name="Huettel B."/>
            <person name="Barry K.W."/>
            <person name="Haridas S."/>
            <person name="Chen C."/>
            <person name="Bauer D."/>
            <person name="Andreopoulos W."/>
            <person name="Pangilinan J."/>
            <person name="LaButti K."/>
            <person name="Riley R."/>
            <person name="Lipzen A."/>
            <person name="Clum A."/>
            <person name="Drula E."/>
            <person name="Henrissat B."/>
            <person name="Kohler A."/>
            <person name="Grigoriev I.V."/>
            <person name="Martin F.M."/>
            <person name="Hacquard S."/>
        </authorList>
    </citation>
    <scope>NUCLEOTIDE SEQUENCE</scope>
    <source>
        <strain evidence="3">MPI-SDFR-AT-0073</strain>
    </source>
</reference>
<dbReference type="GO" id="GO:0004197">
    <property type="term" value="F:cysteine-type endopeptidase activity"/>
    <property type="evidence" value="ECO:0007669"/>
    <property type="project" value="InterPro"/>
</dbReference>